<name>A0A078KJC8_9FIRM</name>
<keyword evidence="3" id="KW-1185">Reference proteome</keyword>
<dbReference type="Proteomes" id="UP000032431">
    <property type="component" value="Chromosome I"/>
</dbReference>
<dbReference type="HOGENOM" id="CLU_1419251_0_0_9"/>
<dbReference type="EMBL" id="LM995447">
    <property type="protein sequence ID" value="CDZ23731.1"/>
    <property type="molecule type" value="Genomic_DNA"/>
</dbReference>
<proteinExistence type="predicted"/>
<evidence type="ECO:0000256" key="1">
    <source>
        <dbReference type="SAM" id="Phobius"/>
    </source>
</evidence>
<gene>
    <name evidence="2" type="ORF">CCDG5_0600</name>
</gene>
<protein>
    <submittedName>
        <fullName evidence="2">Putative membrane protein</fullName>
    </submittedName>
</protein>
<reference evidence="3" key="1">
    <citation type="submission" date="2014-07" db="EMBL/GenBank/DDBJ databases">
        <authorList>
            <person name="Wibberg D."/>
        </authorList>
    </citation>
    <scope>NUCLEOTIDE SEQUENCE [LARGE SCALE GENOMIC DNA]</scope>
    <source>
        <strain evidence="3">DG5</strain>
    </source>
</reference>
<evidence type="ECO:0000313" key="2">
    <source>
        <dbReference type="EMBL" id="CDZ23731.1"/>
    </source>
</evidence>
<dbReference type="KEGG" id="ccel:CCDG5_0600"/>
<sequence>MPHSGTVKANRKRPVFTVVVIILSLAVIILFVNAIIKHLSSRTDAAGKAIKGLSGGFSFTSVINIDGKEYEAAVEKDADGDFKMTFIKPANLNSLSFEKTDDGLKVKFGTLEAAVDASSIPQSSMYNAIINTFEACLKDGIKAKKQGNDVNIYGNTKTGDFILTLDQSLKPKSLEIPSLKFKAQFKDFKYT</sequence>
<dbReference type="PATRIC" id="fig|29343.3.peg.623"/>
<feature type="transmembrane region" description="Helical" evidence="1">
    <location>
        <begin position="15"/>
        <end position="36"/>
    </location>
</feature>
<organism evidence="2 3">
    <name type="scientific">[Clostridium] cellulosi</name>
    <dbReference type="NCBI Taxonomy" id="29343"/>
    <lineage>
        <taxon>Bacteria</taxon>
        <taxon>Bacillati</taxon>
        <taxon>Bacillota</taxon>
        <taxon>Clostridia</taxon>
        <taxon>Eubacteriales</taxon>
        <taxon>Oscillospiraceae</taxon>
        <taxon>Oscillospiraceae incertae sedis</taxon>
    </lineage>
</organism>
<evidence type="ECO:0000313" key="3">
    <source>
        <dbReference type="Proteomes" id="UP000032431"/>
    </source>
</evidence>
<keyword evidence="1" id="KW-0812">Transmembrane</keyword>
<dbReference type="STRING" id="29343.CCDG5_0600"/>
<dbReference type="AlphaFoldDB" id="A0A078KJC8"/>
<keyword evidence="1" id="KW-1133">Transmembrane helix</keyword>
<keyword evidence="1" id="KW-0472">Membrane</keyword>
<accession>A0A078KJC8</accession>